<name>A0ACC1IJS2_9FUNG</name>
<dbReference type="EMBL" id="JANBPG010000635">
    <property type="protein sequence ID" value="KAJ1894879.1"/>
    <property type="molecule type" value="Genomic_DNA"/>
</dbReference>
<protein>
    <submittedName>
        <fullName evidence="1">Uncharacterized protein</fullName>
    </submittedName>
</protein>
<reference evidence="1" key="1">
    <citation type="submission" date="2022-07" db="EMBL/GenBank/DDBJ databases">
        <title>Phylogenomic reconstructions and comparative analyses of Kickxellomycotina fungi.</title>
        <authorList>
            <person name="Reynolds N.K."/>
            <person name="Stajich J.E."/>
            <person name="Barry K."/>
            <person name="Grigoriev I.V."/>
            <person name="Crous P."/>
            <person name="Smith M.E."/>
        </authorList>
    </citation>
    <scope>NUCLEOTIDE SEQUENCE</scope>
    <source>
        <strain evidence="1">Benny 63K</strain>
    </source>
</reference>
<comment type="caution">
    <text evidence="1">The sequence shown here is derived from an EMBL/GenBank/DDBJ whole genome shotgun (WGS) entry which is preliminary data.</text>
</comment>
<evidence type="ECO:0000313" key="1">
    <source>
        <dbReference type="EMBL" id="KAJ1894879.1"/>
    </source>
</evidence>
<keyword evidence="2" id="KW-1185">Reference proteome</keyword>
<evidence type="ECO:0000313" key="2">
    <source>
        <dbReference type="Proteomes" id="UP001150581"/>
    </source>
</evidence>
<gene>
    <name evidence="1" type="ORF">LPJ66_004921</name>
</gene>
<proteinExistence type="predicted"/>
<dbReference type="Proteomes" id="UP001150581">
    <property type="component" value="Unassembled WGS sequence"/>
</dbReference>
<organism evidence="1 2">
    <name type="scientific">Kickxella alabastrina</name>
    <dbReference type="NCBI Taxonomy" id="61397"/>
    <lineage>
        <taxon>Eukaryota</taxon>
        <taxon>Fungi</taxon>
        <taxon>Fungi incertae sedis</taxon>
        <taxon>Zoopagomycota</taxon>
        <taxon>Kickxellomycotina</taxon>
        <taxon>Kickxellomycetes</taxon>
        <taxon>Kickxellales</taxon>
        <taxon>Kickxellaceae</taxon>
        <taxon>Kickxella</taxon>
    </lineage>
</organism>
<accession>A0ACC1IJS2</accession>
<sequence length="277" mass="30482">MKVLGSLIGLSVVANLAAATLSACSKSIAIKITSIYENGDTNTHHDYCEYLGDGRGITAGIAGFCTGTGDAWEVIQAYHNKTGGIDEFTPMDAKLKQYAKSESNSKVGLGNYCKVWKKLGNSDKLFRQAQDEARDMMYLKPAQNAAKKLGLNLCITQGQLFDTSIQHGPYDDKDGMLTLIKETSAKFKANASGLSNSTLIINGHKVDEIVWLKKFLEVRMSHLKNPRDSANRGGNYWAQTVYRVESYKYAVDKKEYTWSKGSVKFLDNDGKATTVTC</sequence>